<proteinExistence type="predicted"/>
<dbReference type="FunFam" id="3.90.79.10:FF:000019">
    <property type="entry name" value="Thiamin pyrophosphokinase, putative"/>
    <property type="match status" value="1"/>
</dbReference>
<evidence type="ECO:0000259" key="1">
    <source>
        <dbReference type="PROSITE" id="PS51462"/>
    </source>
</evidence>
<gene>
    <name evidence="2" type="ORF">QBC40DRAFT_345809</name>
</gene>
<dbReference type="GO" id="GO:0044715">
    <property type="term" value="F:8-oxo-dGDP phosphatase activity"/>
    <property type="evidence" value="ECO:0007669"/>
    <property type="project" value="UniProtKB-ARBA"/>
</dbReference>
<dbReference type="PANTHER" id="PTHR13622">
    <property type="entry name" value="THIAMIN PYROPHOSPHOKINASE"/>
    <property type="match status" value="1"/>
</dbReference>
<feature type="domain" description="Nudix hydrolase" evidence="1">
    <location>
        <begin position="134"/>
        <end position="283"/>
    </location>
</feature>
<dbReference type="InterPro" id="IPR015797">
    <property type="entry name" value="NUDIX_hydrolase-like_dom_sf"/>
</dbReference>
<evidence type="ECO:0000313" key="3">
    <source>
        <dbReference type="Proteomes" id="UP001303160"/>
    </source>
</evidence>
<dbReference type="EMBL" id="MU863885">
    <property type="protein sequence ID" value="KAK4203970.1"/>
    <property type="molecule type" value="Genomic_DNA"/>
</dbReference>
<dbReference type="PROSITE" id="PS51462">
    <property type="entry name" value="NUDIX"/>
    <property type="match status" value="1"/>
</dbReference>
<dbReference type="InterPro" id="IPR000086">
    <property type="entry name" value="NUDIX_hydrolase_dom"/>
</dbReference>
<sequence>MRTNLEIVQECDNFPYPDLSNNTAYANAVEPLWLFYLPDDPEPHGFLIQSVVDRMPWTPSFRLVPDSKEVRLLKPQGREDWQAACNEAIDELLDIARAQKAFPRLGKKRDEKFPIVGAKFAISIERSAMSLFGIIGQGAHMTVYTRTSSGEMQFWIPQRNANKSTYPNMLDQAVAGGVAQGETPFECIVREAGEEAALDEELVRRDIVAAGTVTWFNISDQKAGGEIGLMNPGVLYVYDLEVGPEVVFKPVDDDIQSFHLMGVDEVKDAMRNGEFKSSCAAVMMDFFIRHGFITAENERDYVEIVSRLHRKLPFRTSPGGSWQ</sequence>
<reference evidence="2" key="2">
    <citation type="submission" date="2023-05" db="EMBL/GenBank/DDBJ databases">
        <authorList>
            <consortium name="Lawrence Berkeley National Laboratory"/>
            <person name="Steindorff A."/>
            <person name="Hensen N."/>
            <person name="Bonometti L."/>
            <person name="Westerberg I."/>
            <person name="Brannstrom I.O."/>
            <person name="Guillou S."/>
            <person name="Cros-Aarteil S."/>
            <person name="Calhoun S."/>
            <person name="Haridas S."/>
            <person name="Kuo A."/>
            <person name="Mondo S."/>
            <person name="Pangilinan J."/>
            <person name="Riley R."/>
            <person name="Labutti K."/>
            <person name="Andreopoulos B."/>
            <person name="Lipzen A."/>
            <person name="Chen C."/>
            <person name="Yanf M."/>
            <person name="Daum C."/>
            <person name="Ng V."/>
            <person name="Clum A."/>
            <person name="Ohm R."/>
            <person name="Martin F."/>
            <person name="Silar P."/>
            <person name="Natvig D."/>
            <person name="Lalanne C."/>
            <person name="Gautier V."/>
            <person name="Ament-Velasquez S.L."/>
            <person name="Kruys A."/>
            <person name="Hutchinson M.I."/>
            <person name="Powell A.J."/>
            <person name="Barry K."/>
            <person name="Miller A.N."/>
            <person name="Grigoriev I.V."/>
            <person name="Debuchy R."/>
            <person name="Gladieux P."/>
            <person name="Thoren M.H."/>
            <person name="Johannesson H."/>
        </authorList>
    </citation>
    <scope>NUCLEOTIDE SEQUENCE</scope>
    <source>
        <strain evidence="2">CBS 315.58</strain>
    </source>
</reference>
<dbReference type="Pfam" id="PF00293">
    <property type="entry name" value="NUDIX"/>
    <property type="match status" value="1"/>
</dbReference>
<protein>
    <submittedName>
        <fullName evidence="2">Thiamine pyrophosphokinase</fullName>
    </submittedName>
</protein>
<comment type="caution">
    <text evidence="2">The sequence shown here is derived from an EMBL/GenBank/DDBJ whole genome shotgun (WGS) entry which is preliminary data.</text>
</comment>
<dbReference type="Gene3D" id="3.90.79.10">
    <property type="entry name" value="Nucleoside Triphosphate Pyrophosphohydrolase"/>
    <property type="match status" value="1"/>
</dbReference>
<name>A0AAN6XP20_9PEZI</name>
<keyword evidence="3" id="KW-1185">Reference proteome</keyword>
<dbReference type="AlphaFoldDB" id="A0AAN6XP20"/>
<dbReference type="Proteomes" id="UP001303160">
    <property type="component" value="Unassembled WGS sequence"/>
</dbReference>
<accession>A0AAN6XP20</accession>
<dbReference type="CDD" id="cd03676">
    <property type="entry name" value="NUDIX_Tnr3_like"/>
    <property type="match status" value="1"/>
</dbReference>
<organism evidence="2 3">
    <name type="scientific">Triangularia verruculosa</name>
    <dbReference type="NCBI Taxonomy" id="2587418"/>
    <lineage>
        <taxon>Eukaryota</taxon>
        <taxon>Fungi</taxon>
        <taxon>Dikarya</taxon>
        <taxon>Ascomycota</taxon>
        <taxon>Pezizomycotina</taxon>
        <taxon>Sordariomycetes</taxon>
        <taxon>Sordariomycetidae</taxon>
        <taxon>Sordariales</taxon>
        <taxon>Podosporaceae</taxon>
        <taxon>Triangularia</taxon>
    </lineage>
</organism>
<evidence type="ECO:0000313" key="2">
    <source>
        <dbReference type="EMBL" id="KAK4203970.1"/>
    </source>
</evidence>
<dbReference type="PANTHER" id="PTHR13622:SF11">
    <property type="entry name" value="THIAMIN PYROPHOSPHOKINASE"/>
    <property type="match status" value="1"/>
</dbReference>
<reference evidence="2" key="1">
    <citation type="journal article" date="2023" name="Mol. Phylogenet. Evol.">
        <title>Genome-scale phylogeny and comparative genomics of the fungal order Sordariales.</title>
        <authorList>
            <person name="Hensen N."/>
            <person name="Bonometti L."/>
            <person name="Westerberg I."/>
            <person name="Brannstrom I.O."/>
            <person name="Guillou S."/>
            <person name="Cros-Aarteil S."/>
            <person name="Calhoun S."/>
            <person name="Haridas S."/>
            <person name="Kuo A."/>
            <person name="Mondo S."/>
            <person name="Pangilinan J."/>
            <person name="Riley R."/>
            <person name="LaButti K."/>
            <person name="Andreopoulos B."/>
            <person name="Lipzen A."/>
            <person name="Chen C."/>
            <person name="Yan M."/>
            <person name="Daum C."/>
            <person name="Ng V."/>
            <person name="Clum A."/>
            <person name="Steindorff A."/>
            <person name="Ohm R.A."/>
            <person name="Martin F."/>
            <person name="Silar P."/>
            <person name="Natvig D.O."/>
            <person name="Lalanne C."/>
            <person name="Gautier V."/>
            <person name="Ament-Velasquez S.L."/>
            <person name="Kruys A."/>
            <person name="Hutchinson M.I."/>
            <person name="Powell A.J."/>
            <person name="Barry K."/>
            <person name="Miller A.N."/>
            <person name="Grigoriev I.V."/>
            <person name="Debuchy R."/>
            <person name="Gladieux P."/>
            <person name="Hiltunen Thoren M."/>
            <person name="Johannesson H."/>
        </authorList>
    </citation>
    <scope>NUCLEOTIDE SEQUENCE</scope>
    <source>
        <strain evidence="2">CBS 315.58</strain>
    </source>
</reference>
<dbReference type="SUPFAM" id="SSF55811">
    <property type="entry name" value="Nudix"/>
    <property type="match status" value="1"/>
</dbReference>